<evidence type="ECO:0000313" key="12">
    <source>
        <dbReference type="Proteomes" id="UP000002630"/>
    </source>
</evidence>
<proteinExistence type="inferred from homology"/>
<dbReference type="Gene3D" id="3.40.250.10">
    <property type="entry name" value="Rhodanese-like domain"/>
    <property type="match status" value="1"/>
</dbReference>
<keyword evidence="3" id="KW-0963">Cytoplasm</keyword>
<dbReference type="EMBL" id="FN649760">
    <property type="protein sequence ID" value="CBN79940.1"/>
    <property type="molecule type" value="Genomic_DNA"/>
</dbReference>
<dbReference type="PANTHER" id="PTHR43629">
    <property type="entry name" value="PEPTIDYL-PROLYL CIS-TRANS ISOMERASE"/>
    <property type="match status" value="1"/>
</dbReference>
<keyword evidence="8" id="KW-0697">Rotamase</keyword>
<dbReference type="SUPFAM" id="SSF54534">
    <property type="entry name" value="FKBP-like"/>
    <property type="match status" value="1"/>
</dbReference>
<feature type="domain" description="PpiC" evidence="9">
    <location>
        <begin position="95"/>
        <end position="183"/>
    </location>
</feature>
<evidence type="ECO:0000256" key="7">
    <source>
        <dbReference type="ARBA" id="ARBA00046231"/>
    </source>
</evidence>
<evidence type="ECO:0000259" key="10">
    <source>
        <dbReference type="PROSITE" id="PS50206"/>
    </source>
</evidence>
<comment type="similarity">
    <text evidence="2">Belongs to the PpiC/parvulin rotamase family.</text>
</comment>
<dbReference type="PROSITE" id="PS50198">
    <property type="entry name" value="PPIC_PPIASE_2"/>
    <property type="match status" value="1"/>
</dbReference>
<evidence type="ECO:0000256" key="8">
    <source>
        <dbReference type="PROSITE-ProRule" id="PRU00278"/>
    </source>
</evidence>
<dbReference type="InterPro" id="IPR001763">
    <property type="entry name" value="Rhodanese-like_dom"/>
</dbReference>
<evidence type="ECO:0000256" key="1">
    <source>
        <dbReference type="ARBA" id="ARBA00004496"/>
    </source>
</evidence>
<dbReference type="SMART" id="SM00450">
    <property type="entry name" value="RHOD"/>
    <property type="match status" value="1"/>
</dbReference>
<evidence type="ECO:0000313" key="11">
    <source>
        <dbReference type="EMBL" id="CBN79940.1"/>
    </source>
</evidence>
<keyword evidence="12" id="KW-1185">Reference proteome</keyword>
<gene>
    <name evidence="11" type="primary">peptidyl</name>
    <name evidence="11" type="ORF">Esi_0015_0132</name>
</gene>
<dbReference type="PANTHER" id="PTHR43629:SF2">
    <property type="entry name" value="RHODANESE-LIKE_PPIC DOMAIN-CONTAINING PROTEIN 12, CHLOROPLASTIC"/>
    <property type="match status" value="1"/>
</dbReference>
<dbReference type="STRING" id="2880.D8LFM0"/>
<dbReference type="Pfam" id="PF13616">
    <property type="entry name" value="Rotamase_3"/>
    <property type="match status" value="1"/>
</dbReference>
<dbReference type="Gene3D" id="3.10.50.40">
    <property type="match status" value="1"/>
</dbReference>
<evidence type="ECO:0000256" key="6">
    <source>
        <dbReference type="ARBA" id="ARBA00043072"/>
    </source>
</evidence>
<accession>D8LFM0</accession>
<feature type="domain" description="Rhodanese" evidence="10">
    <location>
        <begin position="210"/>
        <end position="306"/>
    </location>
</feature>
<dbReference type="GO" id="GO:0005737">
    <property type="term" value="C:cytoplasm"/>
    <property type="evidence" value="ECO:0007669"/>
    <property type="project" value="UniProtKB-SubCell"/>
</dbReference>
<dbReference type="GO" id="GO:0003755">
    <property type="term" value="F:peptidyl-prolyl cis-trans isomerase activity"/>
    <property type="evidence" value="ECO:0007669"/>
    <property type="project" value="UniProtKB-KW"/>
</dbReference>
<evidence type="ECO:0000256" key="3">
    <source>
        <dbReference type="ARBA" id="ARBA00022490"/>
    </source>
</evidence>
<dbReference type="InterPro" id="IPR046357">
    <property type="entry name" value="PPIase_dom_sf"/>
</dbReference>
<evidence type="ECO:0000256" key="4">
    <source>
        <dbReference type="ARBA" id="ARBA00040926"/>
    </source>
</evidence>
<evidence type="ECO:0000256" key="2">
    <source>
        <dbReference type="ARBA" id="ARBA00007656"/>
    </source>
</evidence>
<dbReference type="PROSITE" id="PS01096">
    <property type="entry name" value="PPIC_PPIASE_1"/>
    <property type="match status" value="1"/>
</dbReference>
<dbReference type="Proteomes" id="UP000002630">
    <property type="component" value="Unassembled WGS sequence"/>
</dbReference>
<dbReference type="InParanoid" id="D8LFM0"/>
<comment type="function">
    <text evidence="7">PPIases accelerate the folding of proteins. It prefers amino acid residues with hydrophobic side chains like leucine and phenylalanine in the P1 position of the peptides substrates.</text>
</comment>
<dbReference type="OrthoDB" id="1911748at2759"/>
<protein>
    <recommendedName>
        <fullName evidence="4">Peptidyl-prolyl cis-trans isomerase C</fullName>
    </recommendedName>
    <alternativeName>
        <fullName evidence="6">Parvulin</fullName>
    </alternativeName>
    <alternativeName>
        <fullName evidence="5">Rotamase C</fullName>
    </alternativeName>
</protein>
<dbReference type="Pfam" id="PF00581">
    <property type="entry name" value="Rhodanese"/>
    <property type="match status" value="1"/>
</dbReference>
<comment type="subcellular location">
    <subcellularLocation>
        <location evidence="1">Cytoplasm</location>
    </subcellularLocation>
</comment>
<dbReference type="InterPro" id="IPR000297">
    <property type="entry name" value="PPIase_PpiC"/>
</dbReference>
<name>D8LFM0_ECTSI</name>
<dbReference type="AlphaFoldDB" id="D8LFM0"/>
<organism evidence="11 12">
    <name type="scientific">Ectocarpus siliculosus</name>
    <name type="common">Brown alga</name>
    <name type="synonym">Conferva siliculosa</name>
    <dbReference type="NCBI Taxonomy" id="2880"/>
    <lineage>
        <taxon>Eukaryota</taxon>
        <taxon>Sar</taxon>
        <taxon>Stramenopiles</taxon>
        <taxon>Ochrophyta</taxon>
        <taxon>PX clade</taxon>
        <taxon>Phaeophyceae</taxon>
        <taxon>Ectocarpales</taxon>
        <taxon>Ectocarpaceae</taxon>
        <taxon>Ectocarpus</taxon>
    </lineage>
</organism>
<sequence>MRFSCSLSRQQAAVALIVGRRFASAFVAAPRGGVLAGSTALPMRAQSCNSLAGSNRRWIHAVPAAGTSLGLPQQPRPCTGRPLMMSSATDAVTGEEICRAAHVLCADEDAAEAALTRIKSGEQFGDVATDMSSCPSKDKGGDLGWFKKGQMVAEFEAACFENDPGTIVKVQTQFGWHVVALLSRAILPRQMAVEELGEILELAKSGAGDVDSKYQFVDVREEEELGKAKLDGFVNLPLSKFEEWSDKLSGEGAILDAEKDTVIMCHHGMRSNQMAQHLATKAGFKRVWNVEGGLHAYASHVDSSVGVY</sequence>
<dbReference type="eggNOG" id="KOG2017">
    <property type="taxonomic scope" value="Eukaryota"/>
</dbReference>
<dbReference type="InterPro" id="IPR052204">
    <property type="entry name" value="PpiC/parvulin_rotamase"/>
</dbReference>
<dbReference type="InterPro" id="IPR023058">
    <property type="entry name" value="PPIase_PpiC_CS"/>
</dbReference>
<evidence type="ECO:0000256" key="5">
    <source>
        <dbReference type="ARBA" id="ARBA00041926"/>
    </source>
</evidence>
<dbReference type="SUPFAM" id="SSF52821">
    <property type="entry name" value="Rhodanese/Cell cycle control phosphatase"/>
    <property type="match status" value="1"/>
</dbReference>
<keyword evidence="8 11" id="KW-0413">Isomerase</keyword>
<dbReference type="InterPro" id="IPR036873">
    <property type="entry name" value="Rhodanese-like_dom_sf"/>
</dbReference>
<dbReference type="PROSITE" id="PS50206">
    <property type="entry name" value="RHODANESE_3"/>
    <property type="match status" value="1"/>
</dbReference>
<evidence type="ECO:0000259" key="9">
    <source>
        <dbReference type="PROSITE" id="PS50198"/>
    </source>
</evidence>
<reference evidence="11 12" key="1">
    <citation type="journal article" date="2010" name="Nature">
        <title>The Ectocarpus genome and the independent evolution of multicellularity in brown algae.</title>
        <authorList>
            <person name="Cock J.M."/>
            <person name="Sterck L."/>
            <person name="Rouze P."/>
            <person name="Scornet D."/>
            <person name="Allen A.E."/>
            <person name="Amoutzias G."/>
            <person name="Anthouard V."/>
            <person name="Artiguenave F."/>
            <person name="Aury J.M."/>
            <person name="Badger J.H."/>
            <person name="Beszteri B."/>
            <person name="Billiau K."/>
            <person name="Bonnet E."/>
            <person name="Bothwell J.H."/>
            <person name="Bowler C."/>
            <person name="Boyen C."/>
            <person name="Brownlee C."/>
            <person name="Carrano C.J."/>
            <person name="Charrier B."/>
            <person name="Cho G.Y."/>
            <person name="Coelho S.M."/>
            <person name="Collen J."/>
            <person name="Corre E."/>
            <person name="Da Silva C."/>
            <person name="Delage L."/>
            <person name="Delaroque N."/>
            <person name="Dittami S.M."/>
            <person name="Doulbeau S."/>
            <person name="Elias M."/>
            <person name="Farnham G."/>
            <person name="Gachon C.M."/>
            <person name="Gschloessl B."/>
            <person name="Heesch S."/>
            <person name="Jabbari K."/>
            <person name="Jubin C."/>
            <person name="Kawai H."/>
            <person name="Kimura K."/>
            <person name="Kloareg B."/>
            <person name="Kupper F.C."/>
            <person name="Lang D."/>
            <person name="Le Bail A."/>
            <person name="Leblanc C."/>
            <person name="Lerouge P."/>
            <person name="Lohr M."/>
            <person name="Lopez P.J."/>
            <person name="Martens C."/>
            <person name="Maumus F."/>
            <person name="Michel G."/>
            <person name="Miranda-Saavedra D."/>
            <person name="Morales J."/>
            <person name="Moreau H."/>
            <person name="Motomura T."/>
            <person name="Nagasato C."/>
            <person name="Napoli C.A."/>
            <person name="Nelson D.R."/>
            <person name="Nyvall-Collen P."/>
            <person name="Peters A.F."/>
            <person name="Pommier C."/>
            <person name="Potin P."/>
            <person name="Poulain J."/>
            <person name="Quesneville H."/>
            <person name="Read B."/>
            <person name="Rensing S.A."/>
            <person name="Ritter A."/>
            <person name="Rousvoal S."/>
            <person name="Samanta M."/>
            <person name="Samson G."/>
            <person name="Schroeder D.C."/>
            <person name="Segurens B."/>
            <person name="Strittmatter M."/>
            <person name="Tonon T."/>
            <person name="Tregear J.W."/>
            <person name="Valentin K."/>
            <person name="von Dassow P."/>
            <person name="Yamagishi T."/>
            <person name="Van de Peer Y."/>
            <person name="Wincker P."/>
        </authorList>
    </citation>
    <scope>NUCLEOTIDE SEQUENCE [LARGE SCALE GENOMIC DNA]</scope>
    <source>
        <strain evidence="12">Ec32 / CCAP1310/4</strain>
    </source>
</reference>